<dbReference type="Pfam" id="PF03918">
    <property type="entry name" value="CcmH"/>
    <property type="match status" value="1"/>
</dbReference>
<feature type="transmembrane region" description="Helical" evidence="7">
    <location>
        <begin position="105"/>
        <end position="125"/>
    </location>
</feature>
<keyword evidence="2" id="KW-0349">Heme</keyword>
<evidence type="ECO:0000259" key="8">
    <source>
        <dbReference type="Pfam" id="PF03918"/>
    </source>
</evidence>
<evidence type="ECO:0000256" key="3">
    <source>
        <dbReference type="ARBA" id="ARBA00022723"/>
    </source>
</evidence>
<dbReference type="PANTHER" id="PTHR47870:SF1">
    <property type="entry name" value="CYTOCHROME C-TYPE BIOGENESIS PROTEIN CCMH"/>
    <property type="match status" value="1"/>
</dbReference>
<keyword evidence="6" id="KW-0408">Iron</keyword>
<dbReference type="GO" id="GO:0016829">
    <property type="term" value="F:lyase activity"/>
    <property type="evidence" value="ECO:0007669"/>
    <property type="project" value="UniProtKB-KW"/>
</dbReference>
<keyword evidence="7" id="KW-0472">Membrane</keyword>
<keyword evidence="5" id="KW-0201">Cytochrome c-type biogenesis</keyword>
<dbReference type="InterPro" id="IPR005616">
    <property type="entry name" value="CcmH/CycL/Ccl2/NrfF_N"/>
</dbReference>
<evidence type="ECO:0000256" key="1">
    <source>
        <dbReference type="ARBA" id="ARBA00010342"/>
    </source>
</evidence>
<comment type="similarity">
    <text evidence="1">Belongs to the CcmH/CycL/Ccl2/NrfF family.</text>
</comment>
<dbReference type="GO" id="GO:0046872">
    <property type="term" value="F:metal ion binding"/>
    <property type="evidence" value="ECO:0007669"/>
    <property type="project" value="UniProtKB-KW"/>
</dbReference>
<evidence type="ECO:0000313" key="9">
    <source>
        <dbReference type="EMBL" id="CUS41166.1"/>
    </source>
</evidence>
<evidence type="ECO:0000256" key="5">
    <source>
        <dbReference type="ARBA" id="ARBA00022748"/>
    </source>
</evidence>
<sequence>MRNYLALVVLAFLSLPTLAVVDGQKYPFDDPEKAQRFESLAEDLRCPKCQNQNLADSSAPVAADLREKVYTLMQDGQTDDQIVDYLVARYGDFVRYNPPFRWNTLFLWGGPGVAFLLGLLLIIGIRRAQKKPVADLSDDEKARIEALKNEYLKSESTNKADQS</sequence>
<keyword evidence="7" id="KW-1133">Transmembrane helix</keyword>
<evidence type="ECO:0000256" key="4">
    <source>
        <dbReference type="ARBA" id="ARBA00022729"/>
    </source>
</evidence>
<protein>
    <submittedName>
        <fullName evidence="9">Cytochrome c heme lyase subunit CcmL</fullName>
    </submittedName>
</protein>
<keyword evidence="9" id="KW-0456">Lyase</keyword>
<evidence type="ECO:0000256" key="7">
    <source>
        <dbReference type="SAM" id="Phobius"/>
    </source>
</evidence>
<organism evidence="9">
    <name type="scientific">hydrothermal vent metagenome</name>
    <dbReference type="NCBI Taxonomy" id="652676"/>
    <lineage>
        <taxon>unclassified sequences</taxon>
        <taxon>metagenomes</taxon>
        <taxon>ecological metagenomes</taxon>
    </lineage>
</organism>
<name>A0A161JZS9_9ZZZZ</name>
<dbReference type="InterPro" id="IPR038297">
    <property type="entry name" value="CcmH/CycL/NrfF/Ccl2_sf"/>
</dbReference>
<keyword evidence="3" id="KW-0479">Metal-binding</keyword>
<evidence type="ECO:0000256" key="2">
    <source>
        <dbReference type="ARBA" id="ARBA00022617"/>
    </source>
</evidence>
<dbReference type="FunFam" id="1.10.8.640:FF:000001">
    <property type="entry name" value="Cytochrome c-type biogenesis protein"/>
    <property type="match status" value="1"/>
</dbReference>
<gene>
    <name evidence="9" type="ORF">MGWOODY_Tha725</name>
</gene>
<dbReference type="GO" id="GO:0005886">
    <property type="term" value="C:plasma membrane"/>
    <property type="evidence" value="ECO:0007669"/>
    <property type="project" value="TreeGrafter"/>
</dbReference>
<dbReference type="CDD" id="cd16378">
    <property type="entry name" value="CcmH_N"/>
    <property type="match status" value="1"/>
</dbReference>
<evidence type="ECO:0000256" key="6">
    <source>
        <dbReference type="ARBA" id="ARBA00023004"/>
    </source>
</evidence>
<reference evidence="9" key="1">
    <citation type="submission" date="2015-10" db="EMBL/GenBank/DDBJ databases">
        <authorList>
            <person name="Gilbert D.G."/>
        </authorList>
    </citation>
    <scope>NUCLEOTIDE SEQUENCE</scope>
</reference>
<dbReference type="InterPro" id="IPR051263">
    <property type="entry name" value="C-type_cytochrome_biogenesis"/>
</dbReference>
<dbReference type="PANTHER" id="PTHR47870">
    <property type="entry name" value="CYTOCHROME C-TYPE BIOGENESIS PROTEIN CCMH"/>
    <property type="match status" value="1"/>
</dbReference>
<feature type="domain" description="CcmH/CycL/Ccl2/NrfF N-terminal" evidence="8">
    <location>
        <begin position="8"/>
        <end position="147"/>
    </location>
</feature>
<dbReference type="AlphaFoldDB" id="A0A161JZS9"/>
<dbReference type="EMBL" id="CZQC01000036">
    <property type="protein sequence ID" value="CUS41166.1"/>
    <property type="molecule type" value="Genomic_DNA"/>
</dbReference>
<dbReference type="Gene3D" id="1.10.8.640">
    <property type="entry name" value="Cytochrome C biogenesis protein"/>
    <property type="match status" value="1"/>
</dbReference>
<dbReference type="GO" id="GO:0017004">
    <property type="term" value="P:cytochrome complex assembly"/>
    <property type="evidence" value="ECO:0007669"/>
    <property type="project" value="UniProtKB-KW"/>
</dbReference>
<proteinExistence type="inferred from homology"/>
<accession>A0A161JZS9</accession>
<keyword evidence="4" id="KW-0732">Signal</keyword>
<keyword evidence="7" id="KW-0812">Transmembrane</keyword>